<proteinExistence type="predicted"/>
<protein>
    <submittedName>
        <fullName evidence="1">Uncharacterized protein</fullName>
    </submittedName>
</protein>
<evidence type="ECO:0000313" key="1">
    <source>
        <dbReference type="EMBL" id="QWU14511.1"/>
    </source>
</evidence>
<dbReference type="Proteomes" id="UP000683429">
    <property type="component" value="Chromosome"/>
</dbReference>
<name>A0ABX8H9V2_9BACL</name>
<sequence>MNSYLSIIEKEVGLPLEAIEEISSIRVKIIKEFSSVVHSSFMATSLGAFAFGPNESVNPGVCGRASIASQNSLTSLNWLLFYLLMMNKLILKHYHNYKAPSNNKVWRTAIPIRECYIKLYYKIVYNEDFENITMNFT</sequence>
<organism evidence="1 2">
    <name type="scientific">Paenibacillus sophorae</name>
    <dbReference type="NCBI Taxonomy" id="1333845"/>
    <lineage>
        <taxon>Bacteria</taxon>
        <taxon>Bacillati</taxon>
        <taxon>Bacillota</taxon>
        <taxon>Bacilli</taxon>
        <taxon>Bacillales</taxon>
        <taxon>Paenibacillaceae</taxon>
        <taxon>Paenibacillus</taxon>
    </lineage>
</organism>
<evidence type="ECO:0000313" key="2">
    <source>
        <dbReference type="Proteomes" id="UP000683429"/>
    </source>
</evidence>
<accession>A0ABX8H9V2</accession>
<dbReference type="EMBL" id="CP076607">
    <property type="protein sequence ID" value="QWU14511.1"/>
    <property type="molecule type" value="Genomic_DNA"/>
</dbReference>
<dbReference type="RefSeq" id="WP_036597069.1">
    <property type="nucleotide sequence ID" value="NZ_CP076607.1"/>
</dbReference>
<gene>
    <name evidence="1" type="ORF">KP014_21645</name>
</gene>
<reference evidence="1 2" key="1">
    <citation type="submission" date="2021-06" db="EMBL/GenBank/DDBJ databases">
        <title>Whole genome sequence of Paenibacillus sophorae DSM23020 for comparative genomics.</title>
        <authorList>
            <person name="Kim M.-J."/>
            <person name="Lee G."/>
            <person name="Shin J.-H."/>
        </authorList>
    </citation>
    <scope>NUCLEOTIDE SEQUENCE [LARGE SCALE GENOMIC DNA]</scope>
    <source>
        <strain evidence="1 2">DSM 23020</strain>
    </source>
</reference>
<keyword evidence="2" id="KW-1185">Reference proteome</keyword>